<dbReference type="PROSITE" id="PS51257">
    <property type="entry name" value="PROKAR_LIPOPROTEIN"/>
    <property type="match status" value="1"/>
</dbReference>
<comment type="caution">
    <text evidence="2">The sequence shown here is derived from an EMBL/GenBank/DDBJ whole genome shotgun (WGS) entry which is preliminary data.</text>
</comment>
<dbReference type="Proteomes" id="UP000199663">
    <property type="component" value="Unassembled WGS sequence"/>
</dbReference>
<evidence type="ECO:0000256" key="1">
    <source>
        <dbReference type="SAM" id="SignalP"/>
    </source>
</evidence>
<evidence type="ECO:0000313" key="3">
    <source>
        <dbReference type="Proteomes" id="UP000199663"/>
    </source>
</evidence>
<keyword evidence="3" id="KW-1185">Reference proteome</keyword>
<protein>
    <recommendedName>
        <fullName evidence="4">Outer membrane protein beta-barrel domain-containing protein</fullName>
    </recommendedName>
</protein>
<proteinExistence type="predicted"/>
<evidence type="ECO:0000313" key="2">
    <source>
        <dbReference type="EMBL" id="SDZ47517.1"/>
    </source>
</evidence>
<organism evidence="2 3">
    <name type="scientific">Rhodonellum ikkaensis</name>
    <dbReference type="NCBI Taxonomy" id="336829"/>
    <lineage>
        <taxon>Bacteria</taxon>
        <taxon>Pseudomonadati</taxon>
        <taxon>Bacteroidota</taxon>
        <taxon>Cytophagia</taxon>
        <taxon>Cytophagales</taxon>
        <taxon>Cytophagaceae</taxon>
        <taxon>Rhodonellum</taxon>
    </lineage>
</organism>
<sequence>MKPIFSILLMFWGFMACHAQNGTKYLSTKGGVGLKEIHTGGVSLDFNGRYHNQHEIFGEWVSSSKTDYQTIMVGFAAKPALLRSNNSTLRLRAGAGIGSDTRKAVAAPQLGLEFSQTLGNRMDILVGNVNQAVLWAPKQERWRLLLALGIRIPLN</sequence>
<name>A0A1H3TC45_9BACT</name>
<gene>
    <name evidence="2" type="ORF">SAMN05444412_11654</name>
</gene>
<feature type="signal peptide" evidence="1">
    <location>
        <begin position="1"/>
        <end position="21"/>
    </location>
</feature>
<evidence type="ECO:0008006" key="4">
    <source>
        <dbReference type="Google" id="ProtNLM"/>
    </source>
</evidence>
<dbReference type="RefSeq" id="WP_019599730.1">
    <property type="nucleotide sequence ID" value="NZ_FNQC01000016.1"/>
</dbReference>
<feature type="chain" id="PRO_5047044963" description="Outer membrane protein beta-barrel domain-containing protein" evidence="1">
    <location>
        <begin position="22"/>
        <end position="155"/>
    </location>
</feature>
<dbReference type="EMBL" id="FNQC01000016">
    <property type="protein sequence ID" value="SDZ47517.1"/>
    <property type="molecule type" value="Genomic_DNA"/>
</dbReference>
<keyword evidence="1" id="KW-0732">Signal</keyword>
<reference evidence="2 3" key="1">
    <citation type="submission" date="2016-10" db="EMBL/GenBank/DDBJ databases">
        <authorList>
            <person name="Varghese N."/>
            <person name="Submissions S."/>
        </authorList>
    </citation>
    <scope>NUCLEOTIDE SEQUENCE [LARGE SCALE GENOMIC DNA]</scope>
    <source>
        <strain evidence="2 3">DSM 17997</strain>
    </source>
</reference>
<accession>A0A1H3TC45</accession>